<protein>
    <recommendedName>
        <fullName evidence="5">Helicase ATP-binding domain-containing protein</fullName>
    </recommendedName>
</protein>
<dbReference type="Pfam" id="PF04851">
    <property type="entry name" value="ResIII"/>
    <property type="match status" value="1"/>
</dbReference>
<dbReference type="InterPro" id="IPR006935">
    <property type="entry name" value="Helicase/UvrB_N"/>
</dbReference>
<organism evidence="6">
    <name type="scientific">viral metagenome</name>
    <dbReference type="NCBI Taxonomy" id="1070528"/>
    <lineage>
        <taxon>unclassified sequences</taxon>
        <taxon>metagenomes</taxon>
        <taxon>organismal metagenomes</taxon>
    </lineage>
</organism>
<evidence type="ECO:0000259" key="5">
    <source>
        <dbReference type="PROSITE" id="PS51192"/>
    </source>
</evidence>
<keyword evidence="4" id="KW-0067">ATP-binding</keyword>
<keyword evidence="3" id="KW-0347">Helicase</keyword>
<dbReference type="InterPro" id="IPR014001">
    <property type="entry name" value="Helicase_ATP-bd"/>
</dbReference>
<reference evidence="6" key="1">
    <citation type="journal article" date="2020" name="Nature">
        <title>Giant virus diversity and host interactions through global metagenomics.</title>
        <authorList>
            <person name="Schulz F."/>
            <person name="Roux S."/>
            <person name="Paez-Espino D."/>
            <person name="Jungbluth S."/>
            <person name="Walsh D.A."/>
            <person name="Denef V.J."/>
            <person name="McMahon K.D."/>
            <person name="Konstantinidis K.T."/>
            <person name="Eloe-Fadrosh E.A."/>
            <person name="Kyrpides N.C."/>
            <person name="Woyke T."/>
        </authorList>
    </citation>
    <scope>NUCLEOTIDE SEQUENCE</scope>
    <source>
        <strain evidence="6">GVMAG-M-3300023179-107</strain>
    </source>
</reference>
<keyword evidence="2" id="KW-0378">Hydrolase</keyword>
<evidence type="ECO:0000256" key="2">
    <source>
        <dbReference type="ARBA" id="ARBA00022801"/>
    </source>
</evidence>
<evidence type="ECO:0000256" key="4">
    <source>
        <dbReference type="ARBA" id="ARBA00022840"/>
    </source>
</evidence>
<dbReference type="InterPro" id="IPR050615">
    <property type="entry name" value="ATP-dep_DNA_Helicase"/>
</dbReference>
<name>A0A6C0DZL3_9ZZZZ</name>
<dbReference type="InterPro" id="IPR027417">
    <property type="entry name" value="P-loop_NTPase"/>
</dbReference>
<dbReference type="Gene3D" id="3.40.50.300">
    <property type="entry name" value="P-loop containing nucleotide triphosphate hydrolases"/>
    <property type="match status" value="2"/>
</dbReference>
<dbReference type="PANTHER" id="PTHR11274">
    <property type="entry name" value="RAD25/XP-B DNA REPAIR HELICASE"/>
    <property type="match status" value="1"/>
</dbReference>
<evidence type="ECO:0000256" key="3">
    <source>
        <dbReference type="ARBA" id="ARBA00022806"/>
    </source>
</evidence>
<proteinExistence type="predicted"/>
<sequence>MACAKKGSYLSKFGYVLCKDSLQPDEIYDLKNDLVGRPIGGEFGGIKAKPDTYILYTETKNKLYIPKMYGLKKYGNPKEHQMYLGSRFANTISFKGELLPLQIEASQKMLLSLSQKGGAILSLGTGLGKTTTCLHILSKLNKKTIVIVNKITLMKQWEEEIKKFLPEASIGFIQGQKNVDTHGKDIIIAMLQSLAKIDYPKELFEDIGCTVVDEIHNTSSKVFSKVLMKMCSQYTIGLTATPQRSDGCDYVFKWFIGDVVFTSKAKREGLIPIVYTIKLESVEYKEITIENKFTSKQQIQFTSMVTSLINMKKRNELIIEKLRNLVKEKRRILVLSDRREHLYILKGLLDEARESFSYGLFLGAMKMKDLQKSKCCQVILATYAAFGEGVSEKDLDTLFLVSPKKYVGHLQNSSKNESGKLEQIVGRIFRKDHIDIQPMIIDIQDNFSVYRNQSKQRMTFYKEHFTRLMYRSEHINLDTGENCKPMRSDEERKEIKYDVCLLD</sequence>
<dbReference type="AlphaFoldDB" id="A0A6C0DZL3"/>
<dbReference type="GO" id="GO:0005524">
    <property type="term" value="F:ATP binding"/>
    <property type="evidence" value="ECO:0007669"/>
    <property type="project" value="UniProtKB-KW"/>
</dbReference>
<dbReference type="GO" id="GO:0003677">
    <property type="term" value="F:DNA binding"/>
    <property type="evidence" value="ECO:0007669"/>
    <property type="project" value="InterPro"/>
</dbReference>
<evidence type="ECO:0000313" key="6">
    <source>
        <dbReference type="EMBL" id="QHT22224.1"/>
    </source>
</evidence>
<evidence type="ECO:0000256" key="1">
    <source>
        <dbReference type="ARBA" id="ARBA00022741"/>
    </source>
</evidence>
<dbReference type="EMBL" id="MN739708">
    <property type="protein sequence ID" value="QHT22224.1"/>
    <property type="molecule type" value="Genomic_DNA"/>
</dbReference>
<dbReference type="SMART" id="SM00487">
    <property type="entry name" value="DEXDc"/>
    <property type="match status" value="1"/>
</dbReference>
<feature type="domain" description="Helicase ATP-binding" evidence="5">
    <location>
        <begin position="110"/>
        <end position="260"/>
    </location>
</feature>
<dbReference type="SUPFAM" id="SSF52540">
    <property type="entry name" value="P-loop containing nucleoside triphosphate hydrolases"/>
    <property type="match status" value="2"/>
</dbReference>
<keyword evidence="1" id="KW-0547">Nucleotide-binding</keyword>
<dbReference type="GO" id="GO:0016787">
    <property type="term" value="F:hydrolase activity"/>
    <property type="evidence" value="ECO:0007669"/>
    <property type="project" value="UniProtKB-KW"/>
</dbReference>
<dbReference type="PROSITE" id="PS51192">
    <property type="entry name" value="HELICASE_ATP_BIND_1"/>
    <property type="match status" value="1"/>
</dbReference>
<accession>A0A6C0DZL3</accession>
<dbReference type="PANTHER" id="PTHR11274:SF0">
    <property type="entry name" value="GENERAL TRANSCRIPTION AND DNA REPAIR FACTOR IIH HELICASE SUBUNIT XPB"/>
    <property type="match status" value="1"/>
</dbReference>
<dbReference type="GO" id="GO:0004386">
    <property type="term" value="F:helicase activity"/>
    <property type="evidence" value="ECO:0007669"/>
    <property type="project" value="UniProtKB-KW"/>
</dbReference>